<keyword evidence="2" id="KW-0813">Transport</keyword>
<comment type="subcellular location">
    <subcellularLocation>
        <location evidence="1">Cell membrane</location>
        <topology evidence="1">Multi-pass membrane protein</topology>
    </subcellularLocation>
</comment>
<dbReference type="GO" id="GO:0005886">
    <property type="term" value="C:plasma membrane"/>
    <property type="evidence" value="ECO:0007669"/>
    <property type="project" value="UniProtKB-SubCell"/>
</dbReference>
<feature type="transmembrane region" description="Helical" evidence="7">
    <location>
        <begin position="302"/>
        <end position="323"/>
    </location>
</feature>
<dbReference type="NCBIfam" id="TIGR00711">
    <property type="entry name" value="efflux_EmrB"/>
    <property type="match status" value="1"/>
</dbReference>
<evidence type="ECO:0000256" key="1">
    <source>
        <dbReference type="ARBA" id="ARBA00004651"/>
    </source>
</evidence>
<dbReference type="InterPro" id="IPR011701">
    <property type="entry name" value="MFS"/>
</dbReference>
<dbReference type="PROSITE" id="PS50850">
    <property type="entry name" value="MFS"/>
    <property type="match status" value="1"/>
</dbReference>
<dbReference type="InterPro" id="IPR004638">
    <property type="entry name" value="EmrB-like"/>
</dbReference>
<keyword evidence="6 7" id="KW-0472">Membrane</keyword>
<feature type="transmembrane region" description="Helical" evidence="7">
    <location>
        <begin position="200"/>
        <end position="221"/>
    </location>
</feature>
<feature type="transmembrane region" description="Helical" evidence="7">
    <location>
        <begin position="358"/>
        <end position="382"/>
    </location>
</feature>
<dbReference type="GO" id="GO:0022857">
    <property type="term" value="F:transmembrane transporter activity"/>
    <property type="evidence" value="ECO:0007669"/>
    <property type="project" value="InterPro"/>
</dbReference>
<feature type="transmembrane region" description="Helical" evidence="7">
    <location>
        <begin position="167"/>
        <end position="188"/>
    </location>
</feature>
<dbReference type="AlphaFoldDB" id="A0A6N7IUJ4"/>
<dbReference type="InterPro" id="IPR020846">
    <property type="entry name" value="MFS_dom"/>
</dbReference>
<dbReference type="SUPFAM" id="SSF103473">
    <property type="entry name" value="MFS general substrate transporter"/>
    <property type="match status" value="1"/>
</dbReference>
<evidence type="ECO:0000256" key="7">
    <source>
        <dbReference type="SAM" id="Phobius"/>
    </source>
</evidence>
<dbReference type="PRINTS" id="PR01036">
    <property type="entry name" value="TCRTETB"/>
</dbReference>
<comment type="caution">
    <text evidence="9">The sequence shown here is derived from an EMBL/GenBank/DDBJ whole genome shotgun (WGS) entry which is preliminary data.</text>
</comment>
<keyword evidence="3" id="KW-1003">Cell membrane</keyword>
<proteinExistence type="predicted"/>
<reference evidence="9 10" key="1">
    <citation type="submission" date="2019-10" db="EMBL/GenBank/DDBJ databases">
        <title>Comparative genomics of sulfur disproportionating microorganisms.</title>
        <authorList>
            <person name="Ward L.M."/>
            <person name="Bertran E."/>
            <person name="Johnston D."/>
        </authorList>
    </citation>
    <scope>NUCLEOTIDE SEQUENCE [LARGE SCALE GENOMIC DNA]</scope>
    <source>
        <strain evidence="9 10">DSM 14055</strain>
    </source>
</reference>
<accession>A0A6N7IUJ4</accession>
<gene>
    <name evidence="9" type="ORF">GFC01_16290</name>
</gene>
<dbReference type="FunFam" id="1.20.1720.10:FF:000004">
    <property type="entry name" value="EmrB/QacA family drug resistance transporter"/>
    <property type="match status" value="1"/>
</dbReference>
<name>A0A6N7IUJ4_9FIRM</name>
<dbReference type="PANTHER" id="PTHR23501">
    <property type="entry name" value="MAJOR FACILITATOR SUPERFAMILY"/>
    <property type="match status" value="1"/>
</dbReference>
<dbReference type="Pfam" id="PF07690">
    <property type="entry name" value="MFS_1"/>
    <property type="match status" value="1"/>
</dbReference>
<feature type="transmembrane region" description="Helical" evidence="7">
    <location>
        <begin position="335"/>
        <end position="352"/>
    </location>
</feature>
<dbReference type="Gene3D" id="1.20.1250.20">
    <property type="entry name" value="MFS general substrate transporter like domains"/>
    <property type="match status" value="1"/>
</dbReference>
<evidence type="ECO:0000259" key="8">
    <source>
        <dbReference type="PROSITE" id="PS50850"/>
    </source>
</evidence>
<keyword evidence="4 7" id="KW-0812">Transmembrane</keyword>
<dbReference type="Gene3D" id="1.20.1720.10">
    <property type="entry name" value="Multidrug resistance protein D"/>
    <property type="match status" value="1"/>
</dbReference>
<dbReference type="Proteomes" id="UP000441717">
    <property type="component" value="Unassembled WGS sequence"/>
</dbReference>
<sequence>MFWMIGSLTGSRRRMLLVALLVTMLTSAVNQTVVSTAMPRIVADLGGLDLYSWLAAAYILTSTVVVPLAGKFSDLRGRRPFFLVGVALFLLGSWASGLAHTMHWLIAARGVQGLGGGMLMAMNTITVGDLFPPAQRGRWQGIMMSVFALATLLGPTLGGWITDYWSWRWVFYVSAPFGLLAFVLLFYALPSYRAEEKPRINYWSPALLTVTLVGLLLALTFAQQDLSWTTHRVLAGFGAAFLAGVLFFLVDQRAEEPLLPGWLWRNNIFVVSTATLFLVTLGMFAITLYLPMYLQIVTGVSATYSGTLLTPMMLSLMVAAVISGQLISRLRHYKILAVMGLAVATLGMYYLGRLPVSATHGMVVTGMIVAGSGMGMAMPTFTVAVQNTVQRTHLGTVTAASQLFRSIGGVFGSALVGNIVLTDLNHRLAALMPPGTPAQIDPGQVIGRLMQAPGDPHLAILKGMFSLSITHGFHIGAVLLAGGFVASLFLQDRELRTRWEEQPALE</sequence>
<dbReference type="EMBL" id="WHYR01000067">
    <property type="protein sequence ID" value="MQL53786.1"/>
    <property type="molecule type" value="Genomic_DNA"/>
</dbReference>
<evidence type="ECO:0000256" key="6">
    <source>
        <dbReference type="ARBA" id="ARBA00023136"/>
    </source>
</evidence>
<evidence type="ECO:0000256" key="2">
    <source>
        <dbReference type="ARBA" id="ARBA00022448"/>
    </source>
</evidence>
<dbReference type="CDD" id="cd17502">
    <property type="entry name" value="MFS_Azr1_MDR_like"/>
    <property type="match status" value="1"/>
</dbReference>
<dbReference type="PANTHER" id="PTHR23501:SF197">
    <property type="entry name" value="COMD"/>
    <property type="match status" value="1"/>
</dbReference>
<evidence type="ECO:0000256" key="3">
    <source>
        <dbReference type="ARBA" id="ARBA00022475"/>
    </source>
</evidence>
<feature type="transmembrane region" description="Helical" evidence="7">
    <location>
        <begin position="233"/>
        <end position="250"/>
    </location>
</feature>
<keyword evidence="5 7" id="KW-1133">Transmembrane helix</keyword>
<feature type="transmembrane region" description="Helical" evidence="7">
    <location>
        <begin position="112"/>
        <end position="131"/>
    </location>
</feature>
<feature type="transmembrane region" description="Helical" evidence="7">
    <location>
        <begin position="50"/>
        <end position="69"/>
    </location>
</feature>
<feature type="transmembrane region" description="Helical" evidence="7">
    <location>
        <begin position="262"/>
        <end position="290"/>
    </location>
</feature>
<dbReference type="InterPro" id="IPR036259">
    <property type="entry name" value="MFS_trans_sf"/>
</dbReference>
<feature type="transmembrane region" description="Helical" evidence="7">
    <location>
        <begin position="143"/>
        <end position="161"/>
    </location>
</feature>
<feature type="transmembrane region" description="Helical" evidence="7">
    <location>
        <begin position="403"/>
        <end position="421"/>
    </location>
</feature>
<organism evidence="9 10">
    <name type="scientific">Desulfofundulus thermobenzoicus</name>
    <dbReference type="NCBI Taxonomy" id="29376"/>
    <lineage>
        <taxon>Bacteria</taxon>
        <taxon>Bacillati</taxon>
        <taxon>Bacillota</taxon>
        <taxon>Clostridia</taxon>
        <taxon>Eubacteriales</taxon>
        <taxon>Peptococcaceae</taxon>
        <taxon>Desulfofundulus</taxon>
    </lineage>
</organism>
<keyword evidence="10" id="KW-1185">Reference proteome</keyword>
<feature type="transmembrane region" description="Helical" evidence="7">
    <location>
        <begin position="81"/>
        <end position="106"/>
    </location>
</feature>
<feature type="domain" description="Major facilitator superfamily (MFS) profile" evidence="8">
    <location>
        <begin position="16"/>
        <end position="495"/>
    </location>
</feature>
<evidence type="ECO:0000256" key="4">
    <source>
        <dbReference type="ARBA" id="ARBA00022692"/>
    </source>
</evidence>
<protein>
    <submittedName>
        <fullName evidence="9">DHA2 family efflux MFS transporter permease subunit</fullName>
    </submittedName>
</protein>
<dbReference type="OrthoDB" id="102502at2"/>
<feature type="transmembrane region" description="Helical" evidence="7">
    <location>
        <begin position="471"/>
        <end position="490"/>
    </location>
</feature>
<evidence type="ECO:0000313" key="10">
    <source>
        <dbReference type="Proteomes" id="UP000441717"/>
    </source>
</evidence>
<evidence type="ECO:0000313" key="9">
    <source>
        <dbReference type="EMBL" id="MQL53786.1"/>
    </source>
</evidence>
<evidence type="ECO:0000256" key="5">
    <source>
        <dbReference type="ARBA" id="ARBA00022989"/>
    </source>
</evidence>